<dbReference type="Proteomes" id="UP001161247">
    <property type="component" value="Chromosome 1"/>
</dbReference>
<organism evidence="1 2">
    <name type="scientific">Oldenlandia corymbosa var. corymbosa</name>
    <dbReference type="NCBI Taxonomy" id="529605"/>
    <lineage>
        <taxon>Eukaryota</taxon>
        <taxon>Viridiplantae</taxon>
        <taxon>Streptophyta</taxon>
        <taxon>Embryophyta</taxon>
        <taxon>Tracheophyta</taxon>
        <taxon>Spermatophyta</taxon>
        <taxon>Magnoliopsida</taxon>
        <taxon>eudicotyledons</taxon>
        <taxon>Gunneridae</taxon>
        <taxon>Pentapetalae</taxon>
        <taxon>asterids</taxon>
        <taxon>lamiids</taxon>
        <taxon>Gentianales</taxon>
        <taxon>Rubiaceae</taxon>
        <taxon>Rubioideae</taxon>
        <taxon>Spermacoceae</taxon>
        <taxon>Hedyotis-Oldenlandia complex</taxon>
        <taxon>Oldenlandia</taxon>
    </lineage>
</organism>
<protein>
    <submittedName>
        <fullName evidence="1">OLC1v1023954C1</fullName>
    </submittedName>
</protein>
<dbReference type="AlphaFoldDB" id="A0AAV1C2M0"/>
<evidence type="ECO:0000313" key="1">
    <source>
        <dbReference type="EMBL" id="CAI9089388.1"/>
    </source>
</evidence>
<dbReference type="PANTHER" id="PTHR33233">
    <property type="entry name" value="ENDONUCLEASE/EXONUCLEASE/PHOSPHATASE"/>
    <property type="match status" value="1"/>
</dbReference>
<proteinExistence type="predicted"/>
<dbReference type="EMBL" id="OX459118">
    <property type="protein sequence ID" value="CAI9089388.1"/>
    <property type="molecule type" value="Genomic_DNA"/>
</dbReference>
<gene>
    <name evidence="1" type="ORF">OLC1_LOCUS1739</name>
</gene>
<accession>A0AAV1C2M0</accession>
<name>A0AAV1C2M0_OLDCO</name>
<keyword evidence="2" id="KW-1185">Reference proteome</keyword>
<dbReference type="PANTHER" id="PTHR33233:SF17">
    <property type="entry name" value="DUF4283 DOMAIN-CONTAINING PROTEIN"/>
    <property type="match status" value="1"/>
</dbReference>
<sequence length="393" mass="44608">MNLCKNSEEKRDLQIGESSSRISAKIVVSESGIQEDELKHQAKTLSDLLSINPSRKKVGVSLDYVEPEEKNGIQIAMVQKQDVQSEMEYWQPSIISFVLGANPPFKVMESFYTRISKHLDIDRVILFPAGLYVIRFKTVDSRDEALADPVQCLGSNPVIIKPWKVERGSSYKEVKHVPVWVQFPGLELKFWNLATLSRIANEEGNLMEQDVYYEWRPTQCKSCCYFRHGEEDCRKKEKPKEVIKVDTGHQMKRAEVESSLINLKEDTNVQRSGNGNSFSILAMAKDDETGEEVESGLIVTTETAKEVQNATARRGNPLDPEVKLEYSKIVEMTGRLWGGYEWCSNGGITEKGRILLIWNPGYVKVHLMQSERQLMHCGVELKSTGVKFLLTAI</sequence>
<evidence type="ECO:0000313" key="2">
    <source>
        <dbReference type="Proteomes" id="UP001161247"/>
    </source>
</evidence>
<reference evidence="1" key="1">
    <citation type="submission" date="2023-03" db="EMBL/GenBank/DDBJ databases">
        <authorList>
            <person name="Julca I."/>
        </authorList>
    </citation>
    <scope>NUCLEOTIDE SEQUENCE</scope>
</reference>